<gene>
    <name evidence="2" type="ORF">AVDCRST_MAG50-2943</name>
</gene>
<dbReference type="EMBL" id="CADCTF010000127">
    <property type="protein sequence ID" value="CAA9260012.1"/>
    <property type="molecule type" value="Genomic_DNA"/>
</dbReference>
<sequence length="140" mass="14751">MLTLKHVPVGEAAHPLPRSHRIVEHRITLTLLAGVATFQLALVAGAPWGAAAWGGQAPGVLPTSLRVGSAVNVLVYAALAGIVVTDRLSSTARRRVLTGTSLIMVLATVMNLATRSPVERIWAPVAAGLAVLLWRGRETR</sequence>
<keyword evidence="1" id="KW-0812">Transmembrane</keyword>
<evidence type="ECO:0000313" key="2">
    <source>
        <dbReference type="EMBL" id="CAA9260012.1"/>
    </source>
</evidence>
<protein>
    <submittedName>
        <fullName evidence="2">Uncharacterized protein</fullName>
    </submittedName>
</protein>
<organism evidence="2">
    <name type="scientific">uncultured Acidimicrobiales bacterium</name>
    <dbReference type="NCBI Taxonomy" id="310071"/>
    <lineage>
        <taxon>Bacteria</taxon>
        <taxon>Bacillati</taxon>
        <taxon>Actinomycetota</taxon>
        <taxon>Acidimicrobiia</taxon>
        <taxon>Acidimicrobiales</taxon>
        <taxon>environmental samples</taxon>
    </lineage>
</organism>
<feature type="transmembrane region" description="Helical" evidence="1">
    <location>
        <begin position="65"/>
        <end position="84"/>
    </location>
</feature>
<proteinExistence type="predicted"/>
<name>A0A6J4IV25_9ACTN</name>
<feature type="transmembrane region" description="Helical" evidence="1">
    <location>
        <begin position="27"/>
        <end position="53"/>
    </location>
</feature>
<evidence type="ECO:0000256" key="1">
    <source>
        <dbReference type="SAM" id="Phobius"/>
    </source>
</evidence>
<reference evidence="2" key="1">
    <citation type="submission" date="2020-02" db="EMBL/GenBank/DDBJ databases">
        <authorList>
            <person name="Meier V. D."/>
        </authorList>
    </citation>
    <scope>NUCLEOTIDE SEQUENCE</scope>
    <source>
        <strain evidence="2">AVDCRST_MAG50</strain>
    </source>
</reference>
<keyword evidence="1" id="KW-1133">Transmembrane helix</keyword>
<dbReference type="AlphaFoldDB" id="A0A6J4IV25"/>
<accession>A0A6J4IV25</accession>
<keyword evidence="1" id="KW-0472">Membrane</keyword>